<dbReference type="PROSITE" id="PS50110">
    <property type="entry name" value="RESPONSE_REGULATORY"/>
    <property type="match status" value="1"/>
</dbReference>
<dbReference type="Pfam" id="PF00512">
    <property type="entry name" value="HisKA"/>
    <property type="match status" value="1"/>
</dbReference>
<name>A0A1V1PB27_9BACT</name>
<evidence type="ECO:0000256" key="6">
    <source>
        <dbReference type="ARBA" id="ARBA00022741"/>
    </source>
</evidence>
<dbReference type="InterPro" id="IPR001789">
    <property type="entry name" value="Sig_transdc_resp-reg_receiver"/>
</dbReference>
<evidence type="ECO:0000256" key="2">
    <source>
        <dbReference type="ARBA" id="ARBA00004370"/>
    </source>
</evidence>
<dbReference type="EC" id="2.7.13.3" evidence="3"/>
<dbReference type="CDD" id="cd00156">
    <property type="entry name" value="REC"/>
    <property type="match status" value="1"/>
</dbReference>
<dbReference type="InterPro" id="IPR036097">
    <property type="entry name" value="HisK_dim/P_sf"/>
</dbReference>
<dbReference type="SUPFAM" id="SSF55785">
    <property type="entry name" value="PYP-like sensor domain (PAS domain)"/>
    <property type="match status" value="1"/>
</dbReference>
<dbReference type="PANTHER" id="PTHR43065:SF46">
    <property type="entry name" value="C4-DICARBOXYLATE TRANSPORT SENSOR PROTEIN DCTB"/>
    <property type="match status" value="1"/>
</dbReference>
<keyword evidence="11" id="KW-0472">Membrane</keyword>
<dbReference type="NCBIfam" id="TIGR00229">
    <property type="entry name" value="sensory_box"/>
    <property type="match status" value="1"/>
</dbReference>
<keyword evidence="9" id="KW-0902">Two-component regulatory system</keyword>
<evidence type="ECO:0000256" key="8">
    <source>
        <dbReference type="ARBA" id="ARBA00022840"/>
    </source>
</evidence>
<dbReference type="SMART" id="SM00448">
    <property type="entry name" value="REC"/>
    <property type="match status" value="1"/>
</dbReference>
<gene>
    <name evidence="16" type="ORF">OMM_01992</name>
</gene>
<feature type="domain" description="Histidine kinase" evidence="12">
    <location>
        <begin position="381"/>
        <end position="604"/>
    </location>
</feature>
<evidence type="ECO:0000256" key="4">
    <source>
        <dbReference type="ARBA" id="ARBA00022553"/>
    </source>
</evidence>
<evidence type="ECO:0000256" key="3">
    <source>
        <dbReference type="ARBA" id="ARBA00012438"/>
    </source>
</evidence>
<feature type="transmembrane region" description="Helical" evidence="11">
    <location>
        <begin position="163"/>
        <end position="188"/>
    </location>
</feature>
<feature type="modified residue" description="4-aspartylphosphate" evidence="10">
    <location>
        <position position="674"/>
    </location>
</feature>
<dbReference type="InterPro" id="IPR003660">
    <property type="entry name" value="HAMP_dom"/>
</dbReference>
<dbReference type="InterPro" id="IPR003594">
    <property type="entry name" value="HATPase_dom"/>
</dbReference>
<keyword evidence="7 16" id="KW-0418">Kinase</keyword>
<evidence type="ECO:0000259" key="15">
    <source>
        <dbReference type="PROSITE" id="PS50885"/>
    </source>
</evidence>
<evidence type="ECO:0000259" key="12">
    <source>
        <dbReference type="PROSITE" id="PS50109"/>
    </source>
</evidence>
<dbReference type="Pfam" id="PF02518">
    <property type="entry name" value="HATPase_c"/>
    <property type="match status" value="1"/>
</dbReference>
<dbReference type="InterPro" id="IPR035965">
    <property type="entry name" value="PAS-like_dom_sf"/>
</dbReference>
<feature type="domain" description="Response regulatory" evidence="13">
    <location>
        <begin position="623"/>
        <end position="739"/>
    </location>
</feature>
<dbReference type="InterPro" id="IPR005467">
    <property type="entry name" value="His_kinase_dom"/>
</dbReference>
<dbReference type="Pfam" id="PF00072">
    <property type="entry name" value="Response_reg"/>
    <property type="match status" value="1"/>
</dbReference>
<dbReference type="PROSITE" id="PS50112">
    <property type="entry name" value="PAS"/>
    <property type="match status" value="1"/>
</dbReference>
<accession>A0A1V1PB27</accession>
<evidence type="ECO:0000313" key="16">
    <source>
        <dbReference type="EMBL" id="ETR72061.1"/>
    </source>
</evidence>
<sequence length="740" mass="83284">MSQSNKLSFGNLITVQILKITFAIYFLVTLTVTLIHMQAEYSHIKQQIQLELQSKQATFAPILNQALWRLDRRQWESTIDGIMKSTILVGVKLLDENHNKLYSRGVIRNSNGDIVSENNLDNVNATEYASLFDHHFNLQYSGQLIGDVTLYSSNAIVFQKVKVGFAFIILNAIIKTIALWFLFVWVGFRLLNRPLKLLIGSIEQFNVESQNNSTITIQSKRRNELKLLEVAFNALIVRLNLAIARKQKSEETFRAIVKHVPVMIISFDEDAQCKIWNKEAQKRLGFTMEELNQSKDPLGLVFPEEELKQLLNKIKHKSDGTFREYHPQSKDGKVKTQEWAHFSLPDGRTIGIGRDISRQCEIEEKLRQAQKMEAIGAFSGGIAHDFNNIIAIILGNIEIVLDEIPQSSSLKEFLEEAKTACHRGKELVRQILAFSRKTQPEKEPINIFPLIKESFHLLRAAIPRTVNIVDHIQNINETVMANPTQINQVVLNLCSNAVQAMNNKGLLEIALKKTQLDKDDIKGLNALKPGTYAKLSISDTGCGIEQNMIHRIFEPFFTTKPKGKGTGMGLSVVYGIVGAHQGTITVYSQPGKGTTFNIYLPIIEPQVQLTQNLETPIVGGSERILFIDDEEMLVRLGERILKSLGYTVMCETQPKKALEKFRLDAMAFDLVITDMTMPEISGDQLAAQLIKIRSDIPVIICSGYSEIINGSNSQELGVKKCLMKPLSKKEIAAAIRDVLD</sequence>
<dbReference type="PRINTS" id="PR00344">
    <property type="entry name" value="BCTRLSENSOR"/>
</dbReference>
<keyword evidence="8" id="KW-0067">ATP-binding</keyword>
<dbReference type="EMBL" id="ATBP01000187">
    <property type="protein sequence ID" value="ETR72061.1"/>
    <property type="molecule type" value="Genomic_DNA"/>
</dbReference>
<evidence type="ECO:0000259" key="14">
    <source>
        <dbReference type="PROSITE" id="PS50112"/>
    </source>
</evidence>
<dbReference type="InterPro" id="IPR000014">
    <property type="entry name" value="PAS"/>
</dbReference>
<keyword evidence="11" id="KW-1133">Transmembrane helix</keyword>
<dbReference type="InterPro" id="IPR011006">
    <property type="entry name" value="CheY-like_superfamily"/>
</dbReference>
<dbReference type="SMART" id="SM00388">
    <property type="entry name" value="HisKA"/>
    <property type="match status" value="1"/>
</dbReference>
<evidence type="ECO:0000313" key="17">
    <source>
        <dbReference type="Proteomes" id="UP000189670"/>
    </source>
</evidence>
<dbReference type="GO" id="GO:0005524">
    <property type="term" value="F:ATP binding"/>
    <property type="evidence" value="ECO:0007669"/>
    <property type="project" value="UniProtKB-KW"/>
</dbReference>
<feature type="domain" description="PAS" evidence="14">
    <location>
        <begin position="249"/>
        <end position="305"/>
    </location>
</feature>
<dbReference type="Gene3D" id="3.30.450.20">
    <property type="entry name" value="PAS domain"/>
    <property type="match status" value="1"/>
</dbReference>
<proteinExistence type="predicted"/>
<evidence type="ECO:0000256" key="11">
    <source>
        <dbReference type="SAM" id="Phobius"/>
    </source>
</evidence>
<evidence type="ECO:0000256" key="5">
    <source>
        <dbReference type="ARBA" id="ARBA00022679"/>
    </source>
</evidence>
<dbReference type="AlphaFoldDB" id="A0A1V1PB27"/>
<dbReference type="GO" id="GO:0016020">
    <property type="term" value="C:membrane"/>
    <property type="evidence" value="ECO:0007669"/>
    <property type="project" value="UniProtKB-SubCell"/>
</dbReference>
<dbReference type="Proteomes" id="UP000189670">
    <property type="component" value="Unassembled WGS sequence"/>
</dbReference>
<dbReference type="InterPro" id="IPR036890">
    <property type="entry name" value="HATPase_C_sf"/>
</dbReference>
<evidence type="ECO:0000256" key="10">
    <source>
        <dbReference type="PROSITE-ProRule" id="PRU00169"/>
    </source>
</evidence>
<dbReference type="PROSITE" id="PS50885">
    <property type="entry name" value="HAMP"/>
    <property type="match status" value="1"/>
</dbReference>
<protein>
    <recommendedName>
        <fullName evidence="3">histidine kinase</fullName>
        <ecNumber evidence="3">2.7.13.3</ecNumber>
    </recommendedName>
</protein>
<dbReference type="SUPFAM" id="SSF47384">
    <property type="entry name" value="Homodimeric domain of signal transducing histidine kinase"/>
    <property type="match status" value="1"/>
</dbReference>
<evidence type="ECO:0000256" key="9">
    <source>
        <dbReference type="ARBA" id="ARBA00023012"/>
    </source>
</evidence>
<keyword evidence="6" id="KW-0547">Nucleotide-binding</keyword>
<keyword evidence="4 10" id="KW-0597">Phosphoprotein</keyword>
<evidence type="ECO:0000256" key="1">
    <source>
        <dbReference type="ARBA" id="ARBA00000085"/>
    </source>
</evidence>
<dbReference type="SMART" id="SM00387">
    <property type="entry name" value="HATPase_c"/>
    <property type="match status" value="1"/>
</dbReference>
<dbReference type="InterPro" id="IPR004358">
    <property type="entry name" value="Sig_transdc_His_kin-like_C"/>
</dbReference>
<dbReference type="Gene3D" id="1.10.287.130">
    <property type="match status" value="1"/>
</dbReference>
<dbReference type="SUPFAM" id="SSF52172">
    <property type="entry name" value="CheY-like"/>
    <property type="match status" value="1"/>
</dbReference>
<keyword evidence="5" id="KW-0808">Transferase</keyword>
<organism evidence="16 17">
    <name type="scientific">Candidatus Magnetoglobus multicellularis str. Araruama</name>
    <dbReference type="NCBI Taxonomy" id="890399"/>
    <lineage>
        <taxon>Bacteria</taxon>
        <taxon>Pseudomonadati</taxon>
        <taxon>Thermodesulfobacteriota</taxon>
        <taxon>Desulfobacteria</taxon>
        <taxon>Desulfobacterales</taxon>
        <taxon>Desulfobacteraceae</taxon>
        <taxon>Candidatus Magnetoglobus</taxon>
    </lineage>
</organism>
<dbReference type="GO" id="GO:0000155">
    <property type="term" value="F:phosphorelay sensor kinase activity"/>
    <property type="evidence" value="ECO:0007669"/>
    <property type="project" value="InterPro"/>
</dbReference>
<comment type="subcellular location">
    <subcellularLocation>
        <location evidence="2">Membrane</location>
    </subcellularLocation>
</comment>
<comment type="caution">
    <text evidence="16">The sequence shown here is derived from an EMBL/GenBank/DDBJ whole genome shotgun (WGS) entry which is preliminary data.</text>
</comment>
<dbReference type="CDD" id="cd00082">
    <property type="entry name" value="HisKA"/>
    <property type="match status" value="1"/>
</dbReference>
<keyword evidence="11" id="KW-0812">Transmembrane</keyword>
<dbReference type="InterPro" id="IPR003661">
    <property type="entry name" value="HisK_dim/P_dom"/>
</dbReference>
<evidence type="ECO:0000256" key="7">
    <source>
        <dbReference type="ARBA" id="ARBA00022777"/>
    </source>
</evidence>
<dbReference type="PANTHER" id="PTHR43065">
    <property type="entry name" value="SENSOR HISTIDINE KINASE"/>
    <property type="match status" value="1"/>
</dbReference>
<dbReference type="SUPFAM" id="SSF55874">
    <property type="entry name" value="ATPase domain of HSP90 chaperone/DNA topoisomerase II/histidine kinase"/>
    <property type="match status" value="1"/>
</dbReference>
<reference evidence="17" key="1">
    <citation type="submission" date="2012-11" db="EMBL/GenBank/DDBJ databases">
        <authorList>
            <person name="Lucero-Rivera Y.E."/>
            <person name="Tovar-Ramirez D."/>
        </authorList>
    </citation>
    <scope>NUCLEOTIDE SEQUENCE [LARGE SCALE GENOMIC DNA]</scope>
    <source>
        <strain evidence="17">Araruama</strain>
    </source>
</reference>
<comment type="catalytic activity">
    <reaction evidence="1">
        <text>ATP + protein L-histidine = ADP + protein N-phospho-L-histidine.</text>
        <dbReference type="EC" id="2.7.13.3"/>
    </reaction>
</comment>
<dbReference type="Gene3D" id="3.40.50.2300">
    <property type="match status" value="1"/>
</dbReference>
<dbReference type="SMART" id="SM00091">
    <property type="entry name" value="PAS"/>
    <property type="match status" value="1"/>
</dbReference>
<feature type="transmembrane region" description="Helical" evidence="11">
    <location>
        <begin position="12"/>
        <end position="35"/>
    </location>
</feature>
<dbReference type="PROSITE" id="PS50109">
    <property type="entry name" value="HIS_KIN"/>
    <property type="match status" value="1"/>
</dbReference>
<feature type="domain" description="HAMP" evidence="15">
    <location>
        <begin position="189"/>
        <end position="244"/>
    </location>
</feature>
<dbReference type="Gene3D" id="3.30.565.10">
    <property type="entry name" value="Histidine kinase-like ATPase, C-terminal domain"/>
    <property type="match status" value="1"/>
</dbReference>
<evidence type="ECO:0000259" key="13">
    <source>
        <dbReference type="PROSITE" id="PS50110"/>
    </source>
</evidence>